<comment type="caution">
    <text evidence="5">The sequence shown here is derived from an EMBL/GenBank/DDBJ whole genome shotgun (WGS) entry which is preliminary data.</text>
</comment>
<evidence type="ECO:0000259" key="3">
    <source>
        <dbReference type="Pfam" id="PF10647"/>
    </source>
</evidence>
<feature type="domain" description="GerMN" evidence="2">
    <location>
        <begin position="190"/>
        <end position="299"/>
    </location>
</feature>
<feature type="signal peptide" evidence="1">
    <location>
        <begin position="1"/>
        <end position="25"/>
    </location>
</feature>
<accession>A0A7W3PFS6</accession>
<keyword evidence="6" id="KW-1185">Reference proteome</keyword>
<dbReference type="Pfam" id="PF10646">
    <property type="entry name" value="Germane"/>
    <property type="match status" value="1"/>
</dbReference>
<dbReference type="AlphaFoldDB" id="A0A7W3PFS6"/>
<dbReference type="SUPFAM" id="SSF75011">
    <property type="entry name" value="3-carboxy-cis,cis-mucoante lactonizing enzyme"/>
    <property type="match status" value="1"/>
</dbReference>
<name>A0A7W3PFS6_9MICO</name>
<dbReference type="InterPro" id="IPR059026">
    <property type="entry name" value="LpqB_N"/>
</dbReference>
<keyword evidence="1" id="KW-0732">Signal</keyword>
<evidence type="ECO:0000259" key="2">
    <source>
        <dbReference type="Pfam" id="PF10646"/>
    </source>
</evidence>
<feature type="chain" id="PRO_5030893287" description="Lipoprotein LpqB-like beta-propeller protein" evidence="1">
    <location>
        <begin position="26"/>
        <end position="576"/>
    </location>
</feature>
<sequence length="576" mass="60023">MRRAANAAAAVVIALLGAVGLGACAQIPTSGPVRVGNAPVETQVDIAMLPQGPTPGAAPQVIVSGFLGAAVAAATSPKEFQTAREYLTSDVAATWDPDEAVRVVREAPMPEPFEEAVELGTTDTIEIVVRATTIATLDSAGAYTEVGSPREVGYRFTVVKVGSEWRISALDNGVLVPANLFANQYRATRLFFPSADDDNSLVPDLRWFPRRSWQTVAVQQTLAGPPEWLQGATQSLVPEGTQLAVQAVQGRDEADVVAIRLSEQISAVPAGQRAVIAAQLSATLSEGAGRVIPVELFSDQNRLSVEAADVDLPATIAQAIVLKDDRLYRVDDGRLVEHDMTIDLSGTDPTALAVSPGTTPIVVRNGDDQIVNVSLDEGDGPVPLLEGPDLAAPSVDKFGNVWTSGGSGELRVSTSTLDEVTIEPEWLKGRKVTSVSVSPEGARIAVVSETPSGRQVQVAGIVRDAEDTPVSLAAAISVAAPVADVVEARWTGLTALALLTRNSEGASSVWTAGVGGLAGTGGQSRQLPGLTDVEQIAAGVTDQGILVVTEDGDLEHEETGVWQPIAEDVDLVAYPG</sequence>
<gene>
    <name evidence="5" type="ORF">FHX71_003928</name>
</gene>
<organism evidence="5 6">
    <name type="scientific">Promicromonospora sukumoe</name>
    <dbReference type="NCBI Taxonomy" id="88382"/>
    <lineage>
        <taxon>Bacteria</taxon>
        <taxon>Bacillati</taxon>
        <taxon>Actinomycetota</taxon>
        <taxon>Actinomycetes</taxon>
        <taxon>Micrococcales</taxon>
        <taxon>Promicromonosporaceae</taxon>
        <taxon>Promicromonospora</taxon>
    </lineage>
</organism>
<evidence type="ECO:0000259" key="4">
    <source>
        <dbReference type="Pfam" id="PF25976"/>
    </source>
</evidence>
<dbReference type="InterPro" id="IPR018910">
    <property type="entry name" value="LpqB_C"/>
</dbReference>
<dbReference type="RefSeq" id="WP_182619133.1">
    <property type="nucleotide sequence ID" value="NZ_BAAATF010000004.1"/>
</dbReference>
<dbReference type="Proteomes" id="UP000540568">
    <property type="component" value="Unassembled WGS sequence"/>
</dbReference>
<dbReference type="PROSITE" id="PS51257">
    <property type="entry name" value="PROKAR_LIPOPROTEIN"/>
    <property type="match status" value="1"/>
</dbReference>
<evidence type="ECO:0008006" key="7">
    <source>
        <dbReference type="Google" id="ProtNLM"/>
    </source>
</evidence>
<feature type="domain" description="Lipoprotein LpqB N-terminal" evidence="4">
    <location>
        <begin position="52"/>
        <end position="181"/>
    </location>
</feature>
<reference evidence="5 6" key="1">
    <citation type="submission" date="2020-07" db="EMBL/GenBank/DDBJ databases">
        <title>Sequencing the genomes of 1000 actinobacteria strains.</title>
        <authorList>
            <person name="Klenk H.-P."/>
        </authorList>
    </citation>
    <scope>NUCLEOTIDE SEQUENCE [LARGE SCALE GENOMIC DNA]</scope>
    <source>
        <strain evidence="5 6">DSM 44121</strain>
    </source>
</reference>
<evidence type="ECO:0000313" key="6">
    <source>
        <dbReference type="Proteomes" id="UP000540568"/>
    </source>
</evidence>
<evidence type="ECO:0000313" key="5">
    <source>
        <dbReference type="EMBL" id="MBA8809952.1"/>
    </source>
</evidence>
<feature type="domain" description="Lipoprotein LpqB C-terminal" evidence="3">
    <location>
        <begin position="326"/>
        <end position="569"/>
    </location>
</feature>
<dbReference type="InterPro" id="IPR019606">
    <property type="entry name" value="GerMN"/>
</dbReference>
<evidence type="ECO:0000256" key="1">
    <source>
        <dbReference type="SAM" id="SignalP"/>
    </source>
</evidence>
<protein>
    <recommendedName>
        <fullName evidence="7">Lipoprotein LpqB-like beta-propeller protein</fullName>
    </recommendedName>
</protein>
<dbReference type="Pfam" id="PF10647">
    <property type="entry name" value="Gmad1"/>
    <property type="match status" value="1"/>
</dbReference>
<dbReference type="EMBL" id="JACGWV010000002">
    <property type="protein sequence ID" value="MBA8809952.1"/>
    <property type="molecule type" value="Genomic_DNA"/>
</dbReference>
<dbReference type="Pfam" id="PF25976">
    <property type="entry name" value="LpqB_N"/>
    <property type="match status" value="1"/>
</dbReference>
<proteinExistence type="predicted"/>